<proteinExistence type="predicted"/>
<comment type="caution">
    <text evidence="2">The sequence shown here is derived from an EMBL/GenBank/DDBJ whole genome shotgun (WGS) entry which is preliminary data.</text>
</comment>
<organism evidence="2 3">
    <name type="scientific">Niastella caeni</name>
    <dbReference type="NCBI Taxonomy" id="2569763"/>
    <lineage>
        <taxon>Bacteria</taxon>
        <taxon>Pseudomonadati</taxon>
        <taxon>Bacteroidota</taxon>
        <taxon>Chitinophagia</taxon>
        <taxon>Chitinophagales</taxon>
        <taxon>Chitinophagaceae</taxon>
        <taxon>Niastella</taxon>
    </lineage>
</organism>
<dbReference type="Gene3D" id="2.40.128.340">
    <property type="match status" value="1"/>
</dbReference>
<gene>
    <name evidence="2" type="ORF">FAM09_01360</name>
</gene>
<dbReference type="InterPro" id="IPR013783">
    <property type="entry name" value="Ig-like_fold"/>
</dbReference>
<evidence type="ECO:0000313" key="3">
    <source>
        <dbReference type="Proteomes" id="UP000306918"/>
    </source>
</evidence>
<evidence type="ECO:0000313" key="2">
    <source>
        <dbReference type="EMBL" id="THU40788.1"/>
    </source>
</evidence>
<keyword evidence="3" id="KW-1185">Reference proteome</keyword>
<evidence type="ECO:0000256" key="1">
    <source>
        <dbReference type="ARBA" id="ARBA00022729"/>
    </source>
</evidence>
<dbReference type="Pfam" id="PF13517">
    <property type="entry name" value="FG-GAP_3"/>
    <property type="match status" value="2"/>
</dbReference>
<dbReference type="EMBL" id="STFF01000001">
    <property type="protein sequence ID" value="THU40788.1"/>
    <property type="molecule type" value="Genomic_DNA"/>
</dbReference>
<protein>
    <submittedName>
        <fullName evidence="2">VCBS repeat-containing protein</fullName>
    </submittedName>
</protein>
<keyword evidence="1" id="KW-0732">Signal</keyword>
<reference evidence="2 3" key="1">
    <citation type="submission" date="2019-04" db="EMBL/GenBank/DDBJ databases">
        <title>Niastella caeni sp. nov., isolated from activated sludge.</title>
        <authorList>
            <person name="Sheng M."/>
        </authorList>
    </citation>
    <scope>NUCLEOTIDE SEQUENCE [LARGE SCALE GENOMIC DNA]</scope>
    <source>
        <strain evidence="2 3">HX-2-15</strain>
    </source>
</reference>
<dbReference type="OrthoDB" id="1391917at2"/>
<dbReference type="AlphaFoldDB" id="A0A4S8HYB2"/>
<name>A0A4S8HYB2_9BACT</name>
<sequence length="553" mass="59409">MNPRYMDIKIDTSRTYQFHALPNKASGKIFLAGLLLLITARSSAQTFSSQSSATFPNPTFNARNVVADFDDDGDADILFQTGGNGTAFSYARSNGNGTFTTVAQGSSPFAGLTLPDATAYGIYRTADFDGDGDIDVWVVANSSTGTYFRNDGSSFSSQSSATFPNPTFNARNIHADFDGDGDTDILYQTGGNGTAFSYARSNGNGTFTIVAQASSPFAGLTLPDVAAYGTYRTADFDGDGDIDVWVPANSATGTYFRNDGSSFSSQSSATFPSGLFNARNVEGDFDTDGDTDILYQTGGNGTAFSYARSNGNGTFTIVAQGSSPFAGLTLPDVAAFGTYRTADIDGDTDIDQWIPVNAATGTYFMQDGNPLPLVWLNVNAVFLNNQVSISWKTADEQNTSHFNVERSTDGVLFNNIGQKASSNSAGEHQYSFNDKLVQPGYTYYYRLKQVDIDGSYNYSAIHRVNIPGQRAAAMKVRDNPVRSDLVVAVTLPEAQQIRLVLVNAAGVTVLERREKPSAGETFITLQSSHLATGAYYLVLYAGRNKLRTTLIKQ</sequence>
<dbReference type="PANTHER" id="PTHR46580">
    <property type="entry name" value="SENSOR KINASE-RELATED"/>
    <property type="match status" value="1"/>
</dbReference>
<accession>A0A4S8HYB2</accession>
<dbReference type="SUPFAM" id="SSF69318">
    <property type="entry name" value="Integrin alpha N-terminal domain"/>
    <property type="match status" value="1"/>
</dbReference>
<dbReference type="RefSeq" id="WP_136575280.1">
    <property type="nucleotide sequence ID" value="NZ_STFF01000001.1"/>
</dbReference>
<dbReference type="Gene3D" id="2.60.40.10">
    <property type="entry name" value="Immunoglobulins"/>
    <property type="match status" value="1"/>
</dbReference>
<dbReference type="InterPro" id="IPR028994">
    <property type="entry name" value="Integrin_alpha_N"/>
</dbReference>
<dbReference type="InterPro" id="IPR013517">
    <property type="entry name" value="FG-GAP"/>
</dbReference>
<dbReference type="Proteomes" id="UP000306918">
    <property type="component" value="Unassembled WGS sequence"/>
</dbReference>